<evidence type="ECO:0000259" key="11">
    <source>
        <dbReference type="SMART" id="SM00292"/>
    </source>
</evidence>
<dbReference type="InterPro" id="IPR012958">
    <property type="entry name" value="CHD_N"/>
</dbReference>
<dbReference type="SUPFAM" id="SSF52113">
    <property type="entry name" value="BRCT domain"/>
    <property type="match status" value="1"/>
</dbReference>
<dbReference type="InterPro" id="IPR036770">
    <property type="entry name" value="Ankyrin_rpt-contain_sf"/>
</dbReference>
<feature type="compositionally biased region" description="Basic and acidic residues" evidence="10">
    <location>
        <begin position="441"/>
        <end position="450"/>
    </location>
</feature>
<dbReference type="Gene3D" id="1.25.40.20">
    <property type="entry name" value="Ankyrin repeat-containing domain"/>
    <property type="match status" value="2"/>
</dbReference>
<evidence type="ECO:0000256" key="5">
    <source>
        <dbReference type="ARBA" id="ARBA00022763"/>
    </source>
</evidence>
<dbReference type="AlphaFoldDB" id="A0A7M7PCP4"/>
<dbReference type="FunFam" id="3.40.50.10190:FF:000167">
    <property type="entry name" value="Predicted protein"/>
    <property type="match status" value="1"/>
</dbReference>
<dbReference type="KEGG" id="spu:100892411"/>
<dbReference type="GO" id="GO:2000781">
    <property type="term" value="P:positive regulation of double-strand break repair"/>
    <property type="evidence" value="ECO:0007669"/>
    <property type="project" value="InterPro"/>
</dbReference>
<evidence type="ECO:0000256" key="6">
    <source>
        <dbReference type="ARBA" id="ARBA00023204"/>
    </source>
</evidence>
<dbReference type="InterPro" id="IPR049936">
    <property type="entry name" value="TopBP1_BRCT_8"/>
</dbReference>
<feature type="domain" description="BRCT" evidence="11">
    <location>
        <begin position="6"/>
        <end position="87"/>
    </location>
</feature>
<keyword evidence="8" id="KW-0539">Nucleus</keyword>
<dbReference type="InterPro" id="IPR002110">
    <property type="entry name" value="Ankyrin_rpt"/>
</dbReference>
<dbReference type="Pfam" id="PF12796">
    <property type="entry name" value="Ank_2"/>
    <property type="match status" value="2"/>
</dbReference>
<keyword evidence="4" id="KW-0677">Repeat</keyword>
<sequence length="1013" mass="112353">MGEMAAGVAAPFEFLLSGFTEPRSKRNIMTKIRALGGTANNAPTYDVSKCTHVISYKPISSEKFICGVASGKWILKPEFITDSFDKDKWQAESTYEWSEADASENVLPGLLTAPRRWREKIAASGHGAFHDWKVLLHVTNDAVRRRVLEAGGGQCVPVTFPIKEPAALVSLVTHVIVDKCHEKDVQCLKERGIQCLPPECIKEHLFQENPNMTKYRVSSALMTPPETIRQRNIPTVKAKKDHDTFLNRKQTNPSGRESDTPVLMVSLAEEGTSSDPGSSVKRKLELESPKEPEQLQIPKKRKPMELNLIPPPKPQTETSMDLMRKYGIEEFEMEYTESDYDELINYKLYTDNMRPLLLEYAPKLHSRKRVNLLAALWKEFAASNPKKKKPLSTSVLDFKPADEAKEAEVEEEEDGGGGDDNEAKRESLEVNVKVQEEEKEEEVKEKKGGKDASTSKAVYVRRSERQQSNTKKDEVSGGIIADHSPKSLPRKFNVNRKNGKGETPLQLACFKNDITKVRELLNKPDIDVNARDNAGWTPLHEACIRGHTASVKELLKFASGKRMVTSTESRGMQTLDFLAAPSECGNTPLHDAVFNNHIEVVKLLVEAGGSILLTAKNKAGFTPFGMALTEVMKEAMLGQRSEVSRLPAVDEENENNASTSKAENVRRSERLQSNTRKDEVSGGIIADHSLKTSPRKTNENRKGETLLHEACIKNNITKVRELLNEPDIDVNAQDGAGWTPLHEACNHGHTVCVKELLKFAPGKRMVTSTEGRSMQTLDLLAAPSKCGTTPLHDAVYNNRIEVVKLLVEAGGSNLLTVRNKKGFTPVDMAQTEVMKEAILGQRSEVSRLSAVDEKNENGRIPLTFKKNTGSTPVDMTQTEIMKAPIPSQRSGVIRLPAIDEENKNRRILLAGVRNKAGLTPVDIAQTEVMKEANLGLRPAVSTLSAVSEENENNASTSKAIYVRRSPRRVKGGSKLDSNTTVKDRSRKTLLSSKPNLGKDEGNYVTKIHSRDTV</sequence>
<feature type="repeat" description="ANK" evidence="9">
    <location>
        <begin position="702"/>
        <end position="735"/>
    </location>
</feature>
<dbReference type="Pfam" id="PF00023">
    <property type="entry name" value="Ank"/>
    <property type="match status" value="2"/>
</dbReference>
<feature type="region of interest" description="Disordered" evidence="10">
    <location>
        <begin position="644"/>
        <end position="701"/>
    </location>
</feature>
<dbReference type="GeneID" id="100892411"/>
<evidence type="ECO:0000256" key="9">
    <source>
        <dbReference type="PROSITE-ProRule" id="PRU00023"/>
    </source>
</evidence>
<dbReference type="Proteomes" id="UP000007110">
    <property type="component" value="Unassembled WGS sequence"/>
</dbReference>
<dbReference type="GO" id="GO:0005813">
    <property type="term" value="C:centrosome"/>
    <property type="evidence" value="ECO:0007669"/>
    <property type="project" value="UniProtKB-SubCell"/>
</dbReference>
<evidence type="ECO:0000256" key="1">
    <source>
        <dbReference type="ARBA" id="ARBA00004123"/>
    </source>
</evidence>
<keyword evidence="9" id="KW-0040">ANK repeat</keyword>
<keyword evidence="5" id="KW-0227">DNA damage</keyword>
<dbReference type="PROSITE" id="PS50088">
    <property type="entry name" value="ANK_REPEAT"/>
    <property type="match status" value="5"/>
</dbReference>
<dbReference type="GO" id="GO:1990166">
    <property type="term" value="P:protein localization to site of double-strand break"/>
    <property type="evidence" value="ECO:0000318"/>
    <property type="project" value="GO_Central"/>
</dbReference>
<dbReference type="PANTHER" id="PTHR46677:SF1">
    <property type="entry name" value="SMC5-SMC6 COMPLEX LOCALIZATION FACTOR PROTEIN 1"/>
    <property type="match status" value="1"/>
</dbReference>
<keyword evidence="13" id="KW-1185">Reference proteome</keyword>
<dbReference type="GO" id="GO:0006281">
    <property type="term" value="P:DNA repair"/>
    <property type="evidence" value="ECO:0007669"/>
    <property type="project" value="UniProtKB-KW"/>
</dbReference>
<dbReference type="GO" id="GO:0006974">
    <property type="term" value="P:DNA damage response"/>
    <property type="evidence" value="ECO:0000318"/>
    <property type="project" value="GO_Central"/>
</dbReference>
<protein>
    <recommendedName>
        <fullName evidence="11">BRCT domain-containing protein</fullName>
    </recommendedName>
</protein>
<feature type="region of interest" description="Disordered" evidence="10">
    <location>
        <begin position="387"/>
        <end position="498"/>
    </location>
</feature>
<keyword evidence="6" id="KW-0234">DNA repair</keyword>
<feature type="repeat" description="ANK" evidence="9">
    <location>
        <begin position="786"/>
        <end position="810"/>
    </location>
</feature>
<feature type="repeat" description="ANK" evidence="9">
    <location>
        <begin position="584"/>
        <end position="616"/>
    </location>
</feature>
<dbReference type="Gene3D" id="3.40.50.10190">
    <property type="entry name" value="BRCT domain"/>
    <property type="match status" value="2"/>
</dbReference>
<feature type="compositionally biased region" description="Basic and acidic residues" evidence="10">
    <location>
        <begin position="461"/>
        <end position="475"/>
    </location>
</feature>
<feature type="compositionally biased region" description="Basic and acidic residues" evidence="10">
    <location>
        <begin position="663"/>
        <end position="680"/>
    </location>
</feature>
<feature type="compositionally biased region" description="Polar residues" evidence="10">
    <location>
        <begin position="947"/>
        <end position="958"/>
    </location>
</feature>
<feature type="compositionally biased region" description="Acidic residues" evidence="10">
    <location>
        <begin position="408"/>
        <end position="420"/>
    </location>
</feature>
<dbReference type="Pfam" id="PF08073">
    <property type="entry name" value="CHDNT"/>
    <property type="match status" value="1"/>
</dbReference>
<evidence type="ECO:0000256" key="8">
    <source>
        <dbReference type="ARBA" id="ARBA00023242"/>
    </source>
</evidence>
<dbReference type="SMART" id="SM00292">
    <property type="entry name" value="BRCT"/>
    <property type="match status" value="1"/>
</dbReference>
<dbReference type="FunFam" id="3.40.50.10190:FF:000018">
    <property type="entry name" value="DNA topoisomerase 2-binding protein 1"/>
    <property type="match status" value="1"/>
</dbReference>
<dbReference type="InterPro" id="IPR057595">
    <property type="entry name" value="TopB1_SLF1_BRCT"/>
</dbReference>
<dbReference type="OrthoDB" id="273147at2759"/>
<dbReference type="InterPro" id="IPR036420">
    <property type="entry name" value="BRCT_dom_sf"/>
</dbReference>
<dbReference type="InParanoid" id="A0A7M7PCP4"/>
<dbReference type="Pfam" id="PF23294">
    <property type="entry name" value="BRCT_TopB1_SLF1"/>
    <property type="match status" value="1"/>
</dbReference>
<dbReference type="Pfam" id="PF16770">
    <property type="entry name" value="RTT107_BRCT_5"/>
    <property type="match status" value="1"/>
</dbReference>
<evidence type="ECO:0000256" key="10">
    <source>
        <dbReference type="SAM" id="MobiDB-lite"/>
    </source>
</evidence>
<dbReference type="RefSeq" id="XP_030849263.1">
    <property type="nucleotide sequence ID" value="XM_030993403.1"/>
</dbReference>
<dbReference type="InterPro" id="IPR042479">
    <property type="entry name" value="Slf1"/>
</dbReference>
<reference evidence="12" key="2">
    <citation type="submission" date="2021-01" db="UniProtKB">
        <authorList>
            <consortium name="EnsemblMetazoa"/>
        </authorList>
    </citation>
    <scope>IDENTIFICATION</scope>
</reference>
<dbReference type="EnsemblMetazoa" id="XM_030993403">
    <property type="protein sequence ID" value="XP_030849263"/>
    <property type="gene ID" value="LOC100892411"/>
</dbReference>
<evidence type="ECO:0000256" key="3">
    <source>
        <dbReference type="ARBA" id="ARBA00022490"/>
    </source>
</evidence>
<feature type="region of interest" description="Disordered" evidence="10">
    <location>
        <begin position="947"/>
        <end position="1013"/>
    </location>
</feature>
<reference evidence="13" key="1">
    <citation type="submission" date="2015-02" db="EMBL/GenBank/DDBJ databases">
        <title>Genome sequencing for Strongylocentrotus purpuratus.</title>
        <authorList>
            <person name="Murali S."/>
            <person name="Liu Y."/>
            <person name="Vee V."/>
            <person name="English A."/>
            <person name="Wang M."/>
            <person name="Skinner E."/>
            <person name="Han Y."/>
            <person name="Muzny D.M."/>
            <person name="Worley K.C."/>
            <person name="Gibbs R.A."/>
        </authorList>
    </citation>
    <scope>NUCLEOTIDE SEQUENCE</scope>
</reference>
<evidence type="ECO:0000313" key="13">
    <source>
        <dbReference type="Proteomes" id="UP000007110"/>
    </source>
</evidence>
<feature type="compositionally biased region" description="Basic and acidic residues" evidence="10">
    <location>
        <begin position="282"/>
        <end position="293"/>
    </location>
</feature>
<evidence type="ECO:0000313" key="12">
    <source>
        <dbReference type="EnsemblMetazoa" id="XP_030849263"/>
    </source>
</evidence>
<dbReference type="InterPro" id="IPR001357">
    <property type="entry name" value="BRCT_dom"/>
</dbReference>
<evidence type="ECO:0000256" key="7">
    <source>
        <dbReference type="ARBA" id="ARBA00023212"/>
    </source>
</evidence>
<dbReference type="PROSITE" id="PS50297">
    <property type="entry name" value="ANK_REP_REGION"/>
    <property type="match status" value="3"/>
</dbReference>
<dbReference type="CDD" id="cd17738">
    <property type="entry name" value="BRCT_TopBP1_rpt7"/>
    <property type="match status" value="1"/>
</dbReference>
<feature type="repeat" description="ANK" evidence="9">
    <location>
        <begin position="534"/>
        <end position="566"/>
    </location>
</feature>
<dbReference type="CDD" id="cd17728">
    <property type="entry name" value="BRCT_TopBP1_rpt8"/>
    <property type="match status" value="1"/>
</dbReference>
<accession>A0A7M7PCP4</accession>
<feature type="region of interest" description="Disordered" evidence="10">
    <location>
        <begin position="240"/>
        <end position="294"/>
    </location>
</feature>
<feature type="repeat" description="ANK" evidence="9">
    <location>
        <begin position="500"/>
        <end position="533"/>
    </location>
</feature>
<evidence type="ECO:0000256" key="2">
    <source>
        <dbReference type="ARBA" id="ARBA00004300"/>
    </source>
</evidence>
<proteinExistence type="predicted"/>
<dbReference type="GO" id="GO:0035861">
    <property type="term" value="C:site of double-strand break"/>
    <property type="evidence" value="ECO:0000318"/>
    <property type="project" value="GO_Central"/>
</dbReference>
<keyword evidence="7" id="KW-0206">Cytoskeleton</keyword>
<dbReference type="SUPFAM" id="SSF48403">
    <property type="entry name" value="Ankyrin repeat"/>
    <property type="match status" value="2"/>
</dbReference>
<organism evidence="12 13">
    <name type="scientific">Strongylocentrotus purpuratus</name>
    <name type="common">Purple sea urchin</name>
    <dbReference type="NCBI Taxonomy" id="7668"/>
    <lineage>
        <taxon>Eukaryota</taxon>
        <taxon>Metazoa</taxon>
        <taxon>Echinodermata</taxon>
        <taxon>Eleutherozoa</taxon>
        <taxon>Echinozoa</taxon>
        <taxon>Echinoidea</taxon>
        <taxon>Euechinoidea</taxon>
        <taxon>Echinacea</taxon>
        <taxon>Camarodonta</taxon>
        <taxon>Echinidea</taxon>
        <taxon>Strongylocentrotidae</taxon>
        <taxon>Strongylocentrotus</taxon>
    </lineage>
</organism>
<name>A0A7M7PCP4_STRPU</name>
<comment type="subcellular location">
    <subcellularLocation>
        <location evidence="2">Cytoplasm</location>
        <location evidence="2">Cytoskeleton</location>
        <location evidence="2">Microtubule organizing center</location>
        <location evidence="2">Centrosome</location>
    </subcellularLocation>
    <subcellularLocation>
        <location evidence="1">Nucleus</location>
    </subcellularLocation>
</comment>
<dbReference type="PANTHER" id="PTHR46677">
    <property type="entry name" value="SMC5-SMC6 COMPLEX LOCALIZATION FACTOR PROTEIN 1"/>
    <property type="match status" value="1"/>
</dbReference>
<keyword evidence="3" id="KW-0963">Cytoplasm</keyword>
<dbReference type="SMART" id="SM00248">
    <property type="entry name" value="ANK"/>
    <property type="match status" value="6"/>
</dbReference>
<evidence type="ECO:0000256" key="4">
    <source>
        <dbReference type="ARBA" id="ARBA00022737"/>
    </source>
</evidence>
<dbReference type="GO" id="GO:0005634">
    <property type="term" value="C:nucleus"/>
    <property type="evidence" value="ECO:0000318"/>
    <property type="project" value="GO_Central"/>
</dbReference>
<dbReference type="FunCoup" id="A0A7M7PCP4">
    <property type="interactions" value="283"/>
</dbReference>